<dbReference type="Proteomes" id="UP000002945">
    <property type="component" value="Unassembled WGS sequence"/>
</dbReference>
<name>A9E5N5_9FLAO</name>
<keyword evidence="2" id="KW-1185">Reference proteome</keyword>
<dbReference type="RefSeq" id="WP_007093958.1">
    <property type="nucleotide sequence ID" value="NZ_CP142125.1"/>
</dbReference>
<dbReference type="EMBL" id="ABIB01000010">
    <property type="protein sequence ID" value="EDP95202.1"/>
    <property type="molecule type" value="Genomic_DNA"/>
</dbReference>
<evidence type="ECO:0000313" key="2">
    <source>
        <dbReference type="Proteomes" id="UP000002945"/>
    </source>
</evidence>
<comment type="caution">
    <text evidence="1">The sequence shown here is derived from an EMBL/GenBank/DDBJ whole genome shotgun (WGS) entry which is preliminary data.</text>
</comment>
<dbReference type="OrthoDB" id="5508028at2"/>
<accession>A9E5N5</accession>
<dbReference type="Gene3D" id="2.20.140.10">
    <property type="entry name" value="WGR domain"/>
    <property type="match status" value="1"/>
</dbReference>
<evidence type="ECO:0000313" key="1">
    <source>
        <dbReference type="EMBL" id="EDP95202.1"/>
    </source>
</evidence>
<dbReference type="eggNOG" id="ENOG5032STV">
    <property type="taxonomic scope" value="Bacteria"/>
</dbReference>
<evidence type="ECO:0008006" key="3">
    <source>
        <dbReference type="Google" id="ProtNLM"/>
    </source>
</evidence>
<proteinExistence type="predicted"/>
<organism evidence="1 2">
    <name type="scientific">Kordia algicida OT-1</name>
    <dbReference type="NCBI Taxonomy" id="391587"/>
    <lineage>
        <taxon>Bacteria</taxon>
        <taxon>Pseudomonadati</taxon>
        <taxon>Bacteroidota</taxon>
        <taxon>Flavobacteriia</taxon>
        <taxon>Flavobacteriales</taxon>
        <taxon>Flavobacteriaceae</taxon>
        <taxon>Kordia</taxon>
    </lineage>
</organism>
<dbReference type="HOGENOM" id="CLU_130424_0_0_10"/>
<sequence>MLKLYKTVNGKLHYWETWEDSRKTATIHWGIVGDEGEFKEITVGFFSSLQKSIQKLIDQKIKEGYHEFEDDAKTILEIVYTVDGFGSEADLDKRYLLEEKLDQILGWTGLGEVDGGSIGSGTMEVACLVVDAEIAKKVIQKELENTEFADYTQIQEMK</sequence>
<gene>
    <name evidence="1" type="ORF">KAOT1_06952</name>
</gene>
<reference evidence="1 2" key="1">
    <citation type="journal article" date="2011" name="J. Bacteriol.">
        <title>Genome sequence of the algicidal bacterium Kordia algicida OT-1.</title>
        <authorList>
            <person name="Lee H.S."/>
            <person name="Kang S.G."/>
            <person name="Kwon K.K."/>
            <person name="Lee J.H."/>
            <person name="Kim S.J."/>
        </authorList>
    </citation>
    <scope>NUCLEOTIDE SEQUENCE [LARGE SCALE GENOMIC DNA]</scope>
    <source>
        <strain evidence="1 2">OT-1</strain>
    </source>
</reference>
<dbReference type="AlphaFoldDB" id="A9E5N5"/>
<protein>
    <recommendedName>
        <fullName evidence="3">WGR domain-containing protein</fullName>
    </recommendedName>
</protein>